<evidence type="ECO:0000256" key="1">
    <source>
        <dbReference type="SAM" id="Phobius"/>
    </source>
</evidence>
<gene>
    <name evidence="2" type="ORF">IMZ08_01580</name>
</gene>
<protein>
    <submittedName>
        <fullName evidence="2">Tryptophan transporter</fullName>
    </submittedName>
</protein>
<keyword evidence="1" id="KW-1133">Transmembrane helix</keyword>
<dbReference type="Pfam" id="PF17099">
    <property type="entry name" value="TrpP"/>
    <property type="match status" value="1"/>
</dbReference>
<reference evidence="2 3" key="1">
    <citation type="submission" date="2020-10" db="EMBL/GenBank/DDBJ databases">
        <title>Bacillus sp. HD4P25, an endophyte from a halophyte.</title>
        <authorList>
            <person name="Sun J.-Q."/>
        </authorList>
    </citation>
    <scope>NUCLEOTIDE SEQUENCE [LARGE SCALE GENOMIC DNA]</scope>
    <source>
        <strain evidence="2 3">YIM 93174</strain>
    </source>
</reference>
<keyword evidence="3" id="KW-1185">Reference proteome</keyword>
<evidence type="ECO:0000313" key="2">
    <source>
        <dbReference type="EMBL" id="MBE4906746.1"/>
    </source>
</evidence>
<keyword evidence="1" id="KW-0472">Membrane</keyword>
<feature type="transmembrane region" description="Helical" evidence="1">
    <location>
        <begin position="106"/>
        <end position="129"/>
    </location>
</feature>
<name>A0ABR9QE14_9BACI</name>
<dbReference type="RefSeq" id="WP_193534241.1">
    <property type="nucleotide sequence ID" value="NZ_JADCLJ010000006.1"/>
</dbReference>
<feature type="transmembrane region" description="Helical" evidence="1">
    <location>
        <begin position="135"/>
        <end position="161"/>
    </location>
</feature>
<keyword evidence="1" id="KW-0812">Transmembrane</keyword>
<comment type="caution">
    <text evidence="2">The sequence shown here is derived from an EMBL/GenBank/DDBJ whole genome shotgun (WGS) entry which is preliminary data.</text>
</comment>
<dbReference type="Proteomes" id="UP001516662">
    <property type="component" value="Unassembled WGS sequence"/>
</dbReference>
<dbReference type="EMBL" id="JADCLJ010000006">
    <property type="protein sequence ID" value="MBE4906746.1"/>
    <property type="molecule type" value="Genomic_DNA"/>
</dbReference>
<feature type="transmembrane region" description="Helical" evidence="1">
    <location>
        <begin position="77"/>
        <end position="94"/>
    </location>
</feature>
<sequence length="174" mass="18517">MNTRVLVLLSLLVGMGAVLHAVTPPLLFGMKPDLMLTMMFLGILLFPSGKNVLLLGLLTGIISALTTGFPSGQIPNLIDKPITAFVFFGMLLLMKKYSHSLLSAGTLTAIGTLVSGFIFLGSALVFFQLPGGATFLSLFAGIVLPTAAFNTVAMVVIYPIVQQIFKRTRLASQL</sequence>
<accession>A0ABR9QE14</accession>
<organism evidence="2 3">
    <name type="scientific">Litchfieldia luteola</name>
    <dbReference type="NCBI Taxonomy" id="682179"/>
    <lineage>
        <taxon>Bacteria</taxon>
        <taxon>Bacillati</taxon>
        <taxon>Bacillota</taxon>
        <taxon>Bacilli</taxon>
        <taxon>Bacillales</taxon>
        <taxon>Bacillaceae</taxon>
        <taxon>Litchfieldia</taxon>
    </lineage>
</organism>
<dbReference type="InterPro" id="IPR031360">
    <property type="entry name" value="TrpP"/>
</dbReference>
<evidence type="ECO:0000313" key="3">
    <source>
        <dbReference type="Proteomes" id="UP001516662"/>
    </source>
</evidence>
<proteinExistence type="predicted"/>